<organism evidence="1 2">
    <name type="scientific">Hypoxylon rubiginosum</name>
    <dbReference type="NCBI Taxonomy" id="110542"/>
    <lineage>
        <taxon>Eukaryota</taxon>
        <taxon>Fungi</taxon>
        <taxon>Dikarya</taxon>
        <taxon>Ascomycota</taxon>
        <taxon>Pezizomycotina</taxon>
        <taxon>Sordariomycetes</taxon>
        <taxon>Xylariomycetidae</taxon>
        <taxon>Xylariales</taxon>
        <taxon>Hypoxylaceae</taxon>
        <taxon>Hypoxylon</taxon>
    </lineage>
</organism>
<keyword evidence="2" id="KW-1185">Reference proteome</keyword>
<name>A0ACC0CK82_9PEZI</name>
<accession>A0ACC0CK82</accession>
<evidence type="ECO:0000313" key="1">
    <source>
        <dbReference type="EMBL" id="KAI6080735.1"/>
    </source>
</evidence>
<evidence type="ECO:0000313" key="2">
    <source>
        <dbReference type="Proteomes" id="UP001497680"/>
    </source>
</evidence>
<sequence length="711" mass="79679">MGQQSDTEETRALQPDTEQAIGSEGSLEPALQATFDESLPDDFVETELSLAGEERDDPSEEDDDTQYKQYSLSLASGFSGCGSFAVSPNSVECKSYNGFLDGFIRILTESETEWLSVDCLGRIWRSENGESKIRTTVVVTFTRLPAETSALKHSLQGEMSTISLPIEFLEGRMDKLHYIDNAFVEPRRPLVCGASCGPWGQCKSGSIGGFIMIKGDPNPNVYAVTSHHVIAMDNNDFNPISWVSPQNIRTHLGLSGEQERIFKRFGLRNYEKEGIVTILRSLQSLEPPFNGHYASGSSYLQALTRQYLNLWESEVDGLGGGRRENITNAVDRAVDEVLHRRNWQYCHSLYSLGIASQGLDLDKYSPEILWDMQDSMTEHHYEIGILFNVLCEFLSDEKARAAEILKKLLHIRRLCRNPPSLSRVIEHPSPSDRTGVLIRLAKRLAYSQNCVTFRDSSGEGRKENPALSAAVGQQQARHQSDVDLIIDQQRKVRAHGNSASRLVGIVWASSGDATKMNHKNQLEEDWALVNLFRNANERFRNEIGNMLRPNNPEDRFQAVKRWTGPIRMEVTKRGRTTNCTMGTVNGPSSVFNRGSSTTRQYGIVKSPTNIYFSQPGDSGSWIMDRNGQLIGMINSGLTHFIRGPQNTDADDSAPDDVKFQDITYFTPATFLFEWIQEAFESAMKEQGVELTTKFDPGERIVLLAPDDQSWG</sequence>
<protein>
    <submittedName>
        <fullName evidence="1">Uncharacterized protein</fullName>
    </submittedName>
</protein>
<proteinExistence type="predicted"/>
<dbReference type="EMBL" id="MU394425">
    <property type="protein sequence ID" value="KAI6080735.1"/>
    <property type="molecule type" value="Genomic_DNA"/>
</dbReference>
<gene>
    <name evidence="1" type="ORF">F4821DRAFT_275679</name>
</gene>
<reference evidence="1 2" key="1">
    <citation type="journal article" date="2022" name="New Phytol.">
        <title>Ecological generalism drives hyperdiversity of secondary metabolite gene clusters in xylarialean endophytes.</title>
        <authorList>
            <person name="Franco M.E.E."/>
            <person name="Wisecaver J.H."/>
            <person name="Arnold A.E."/>
            <person name="Ju Y.M."/>
            <person name="Slot J.C."/>
            <person name="Ahrendt S."/>
            <person name="Moore L.P."/>
            <person name="Eastman K.E."/>
            <person name="Scott K."/>
            <person name="Konkel Z."/>
            <person name="Mondo S.J."/>
            <person name="Kuo A."/>
            <person name="Hayes R.D."/>
            <person name="Haridas S."/>
            <person name="Andreopoulos B."/>
            <person name="Riley R."/>
            <person name="LaButti K."/>
            <person name="Pangilinan J."/>
            <person name="Lipzen A."/>
            <person name="Amirebrahimi M."/>
            <person name="Yan J."/>
            <person name="Adam C."/>
            <person name="Keymanesh K."/>
            <person name="Ng V."/>
            <person name="Louie K."/>
            <person name="Northen T."/>
            <person name="Drula E."/>
            <person name="Henrissat B."/>
            <person name="Hsieh H.M."/>
            <person name="Youens-Clark K."/>
            <person name="Lutzoni F."/>
            <person name="Miadlikowska J."/>
            <person name="Eastwood D.C."/>
            <person name="Hamelin R.C."/>
            <person name="Grigoriev I.V."/>
            <person name="U'Ren J.M."/>
        </authorList>
    </citation>
    <scope>NUCLEOTIDE SEQUENCE [LARGE SCALE GENOMIC DNA]</scope>
    <source>
        <strain evidence="1 2">ER1909</strain>
    </source>
</reference>
<comment type="caution">
    <text evidence="1">The sequence shown here is derived from an EMBL/GenBank/DDBJ whole genome shotgun (WGS) entry which is preliminary data.</text>
</comment>
<dbReference type="Proteomes" id="UP001497680">
    <property type="component" value="Unassembled WGS sequence"/>
</dbReference>